<evidence type="ECO:0000313" key="3">
    <source>
        <dbReference type="Proteomes" id="UP000465305"/>
    </source>
</evidence>
<feature type="region of interest" description="Disordered" evidence="1">
    <location>
        <begin position="58"/>
        <end position="79"/>
    </location>
</feature>
<dbReference type="Proteomes" id="UP000465305">
    <property type="component" value="Unassembled WGS sequence"/>
</dbReference>
<gene>
    <name evidence="2" type="ORF">MALGJ_34410</name>
</gene>
<reference evidence="2 3" key="1">
    <citation type="journal article" date="2019" name="Emerg. Microbes Infect.">
        <title>Comprehensive subspecies identification of 175 nontuberculous mycobacteria species based on 7547 genomic profiles.</title>
        <authorList>
            <person name="Matsumoto Y."/>
            <person name="Kinjo T."/>
            <person name="Motooka D."/>
            <person name="Nabeya D."/>
            <person name="Jung N."/>
            <person name="Uechi K."/>
            <person name="Horii T."/>
            <person name="Iida T."/>
            <person name="Fujita J."/>
            <person name="Nakamura S."/>
        </authorList>
    </citation>
    <scope>NUCLEOTIDE SEQUENCE [LARGE SCALE GENOMIC DNA]</scope>
    <source>
        <strain evidence="2 3">JCM 30723</strain>
    </source>
</reference>
<evidence type="ECO:0000313" key="2">
    <source>
        <dbReference type="EMBL" id="GFG86765.1"/>
    </source>
</evidence>
<name>A0A7I9YDI8_MYCAL</name>
<sequence>MRWRQPVSLSAARCTTWNGSITARAARQHVGGGGAVAGEPVHRHDLDPAAEVGVLGVEPALEDLSGSTGHHVEQPRWAGAVDDRSQVDQDRHEVRFALAAAVFPLVLIDPEVADPVEVNG</sequence>
<dbReference type="EMBL" id="BLKY01000001">
    <property type="protein sequence ID" value="GFG86765.1"/>
    <property type="molecule type" value="Genomic_DNA"/>
</dbReference>
<evidence type="ECO:0000256" key="1">
    <source>
        <dbReference type="SAM" id="MobiDB-lite"/>
    </source>
</evidence>
<accession>A0A7I9YDI8</accession>
<dbReference type="AlphaFoldDB" id="A0A7I9YDI8"/>
<comment type="caution">
    <text evidence="2">The sequence shown here is derived from an EMBL/GenBank/DDBJ whole genome shotgun (WGS) entry which is preliminary data.</text>
</comment>
<organism evidence="2 3">
    <name type="scientific">Mycolicibacter algericus</name>
    <name type="common">Mycobacterium algericum</name>
    <dbReference type="NCBI Taxonomy" id="1288388"/>
    <lineage>
        <taxon>Bacteria</taxon>
        <taxon>Bacillati</taxon>
        <taxon>Actinomycetota</taxon>
        <taxon>Actinomycetes</taxon>
        <taxon>Mycobacteriales</taxon>
        <taxon>Mycobacteriaceae</taxon>
        <taxon>Mycolicibacter</taxon>
    </lineage>
</organism>
<protein>
    <submittedName>
        <fullName evidence="2">Uncharacterized protein</fullName>
    </submittedName>
</protein>
<proteinExistence type="predicted"/>